<feature type="compositionally biased region" description="Basic and acidic residues" evidence="5">
    <location>
        <begin position="561"/>
        <end position="572"/>
    </location>
</feature>
<feature type="compositionally biased region" description="Polar residues" evidence="5">
    <location>
        <begin position="325"/>
        <end position="340"/>
    </location>
</feature>
<feature type="domain" description="LIM zinc-binding" evidence="6">
    <location>
        <begin position="354"/>
        <end position="414"/>
    </location>
</feature>
<feature type="region of interest" description="Disordered" evidence="5">
    <location>
        <begin position="522"/>
        <end position="705"/>
    </location>
</feature>
<dbReference type="Pfam" id="PF00412">
    <property type="entry name" value="LIM"/>
    <property type="match status" value="1"/>
</dbReference>
<dbReference type="FunFam" id="2.10.110.10:FF:000002">
    <property type="entry name" value="LIM domain and actin-binding 1"/>
    <property type="match status" value="1"/>
</dbReference>
<keyword evidence="1 4" id="KW-0479">Metal-binding</keyword>
<dbReference type="SMART" id="SM00132">
    <property type="entry name" value="LIM"/>
    <property type="match status" value="1"/>
</dbReference>
<dbReference type="AlphaFoldDB" id="A0A8C4S0I8"/>
<dbReference type="InterPro" id="IPR028740">
    <property type="entry name" value="EPLIN_Lim_dom"/>
</dbReference>
<reference evidence="7" key="2">
    <citation type="submission" date="2025-08" db="UniProtKB">
        <authorList>
            <consortium name="Ensembl"/>
        </authorList>
    </citation>
    <scope>IDENTIFICATION</scope>
</reference>
<feature type="compositionally biased region" description="Basic and acidic residues" evidence="5">
    <location>
        <begin position="531"/>
        <end position="551"/>
    </location>
</feature>
<protein>
    <submittedName>
        <fullName evidence="7">LIM domain and actin binding 1a</fullName>
    </submittedName>
</protein>
<feature type="compositionally biased region" description="Basic and acidic residues" evidence="5">
    <location>
        <begin position="42"/>
        <end position="57"/>
    </location>
</feature>
<feature type="region of interest" description="Disordered" evidence="5">
    <location>
        <begin position="143"/>
        <end position="178"/>
    </location>
</feature>
<dbReference type="OrthoDB" id="6129702at2759"/>
<name>A0A8C4S0I8_ERPCA</name>
<reference evidence="7" key="3">
    <citation type="submission" date="2025-09" db="UniProtKB">
        <authorList>
            <consortium name="Ensembl"/>
        </authorList>
    </citation>
    <scope>IDENTIFICATION</scope>
</reference>
<evidence type="ECO:0000259" key="6">
    <source>
        <dbReference type="PROSITE" id="PS50023"/>
    </source>
</evidence>
<keyword evidence="8" id="KW-1185">Reference proteome</keyword>
<sequence length="705" mass="78798">MAASPFSRRQWASHSLRITAKELSLVSSRGKATAIAERFSKYQKAAEEASGDKKKSNTENVPPAFKRGNLSALKKRWEQLPSEEADPQPPSGRGISSEIRSRVTSPSSAKPELSPLATSDQNLEILAKSPIAVTGVSKFSFPVDSEEGKRMERKFWREEDGSGENKEKIEKSSVPLNNLKMMFEKGELNQAKAHREPSRTDVNQKVSETISVEDLEIRGLHESGFAGVGHPESTSLKDRMAKYQAAVSRQDSISTSQLKDNGPADLDINNCKGDQKENLPPSPLDELQTIPAHEGNQLLRVTPTGDGFSVKQETEGEIRKVPSPTARSPVSSGQLENSQARPGPVKKFQLPAREICVSCQKTVYPLEKLVANQQVFHNTCFRCSHCNSKLSLSNYASLHGSVYCKPHYNQLFKAKGNYDEGFGHKQHKELWMSKAEGEEVQPIPVEKQQSPLVEDSPIAKVNILAASIETKASTGNPEKIADKPVETKRLKIAWPPPTESDRTVGGSEVGLVRQFKPKWPPEEEINAPVENSERSELRRLQRSSSLKERSRPFTVATASKTNKEAEPFKTEQEIINAKIPVPRLEKSPKAIEPVTAEEQSKPKKTDAEDVIQQHRKINGEQMSESEEEEQPHLKQDEEDKVTSPIPSENEEILKWKTSKMADLEEQIPNRKSQDVGFWDGEDAEDISVEDQIKKNRYYEDDEEED</sequence>
<feature type="compositionally biased region" description="Basic and acidic residues" evidence="5">
    <location>
        <begin position="146"/>
        <end position="171"/>
    </location>
</feature>
<accession>A0A8C4S0I8</accession>
<keyword evidence="3 4" id="KW-0440">LIM domain</keyword>
<dbReference type="Gene3D" id="2.10.110.10">
    <property type="entry name" value="Cysteine Rich Protein"/>
    <property type="match status" value="1"/>
</dbReference>
<dbReference type="PANTHER" id="PTHR24206">
    <property type="entry name" value="OS06G0237300 PROTEIN"/>
    <property type="match status" value="1"/>
</dbReference>
<feature type="region of interest" description="Disordered" evidence="5">
    <location>
        <begin position="247"/>
        <end position="343"/>
    </location>
</feature>
<proteinExistence type="predicted"/>
<dbReference type="GO" id="GO:0046872">
    <property type="term" value="F:metal ion binding"/>
    <property type="evidence" value="ECO:0007669"/>
    <property type="project" value="UniProtKB-KW"/>
</dbReference>
<evidence type="ECO:0000256" key="3">
    <source>
        <dbReference type="ARBA" id="ARBA00023038"/>
    </source>
</evidence>
<dbReference type="Ensembl" id="ENSECRT00000009738.1">
    <property type="protein sequence ID" value="ENSECRP00000009575.1"/>
    <property type="gene ID" value="ENSECRG00000006422.1"/>
</dbReference>
<dbReference type="PROSITE" id="PS00478">
    <property type="entry name" value="LIM_DOMAIN_1"/>
    <property type="match status" value="1"/>
</dbReference>
<dbReference type="InterPro" id="IPR001781">
    <property type="entry name" value="Znf_LIM"/>
</dbReference>
<dbReference type="CDD" id="cd09485">
    <property type="entry name" value="LIM_Eplin_alpha_beta"/>
    <property type="match status" value="1"/>
</dbReference>
<organism evidence="7 8">
    <name type="scientific">Erpetoichthys calabaricus</name>
    <name type="common">Rope fish</name>
    <name type="synonym">Calamoichthys calabaricus</name>
    <dbReference type="NCBI Taxonomy" id="27687"/>
    <lineage>
        <taxon>Eukaryota</taxon>
        <taxon>Metazoa</taxon>
        <taxon>Chordata</taxon>
        <taxon>Craniata</taxon>
        <taxon>Vertebrata</taxon>
        <taxon>Euteleostomi</taxon>
        <taxon>Actinopterygii</taxon>
        <taxon>Polypteriformes</taxon>
        <taxon>Polypteridae</taxon>
        <taxon>Erpetoichthys</taxon>
    </lineage>
</organism>
<keyword evidence="2 4" id="KW-0862">Zinc</keyword>
<feature type="compositionally biased region" description="Polar residues" evidence="5">
    <location>
        <begin position="247"/>
        <end position="259"/>
    </location>
</feature>
<feature type="compositionally biased region" description="Acidic residues" evidence="5">
    <location>
        <begin position="679"/>
        <end position="688"/>
    </location>
</feature>
<evidence type="ECO:0000256" key="1">
    <source>
        <dbReference type="ARBA" id="ARBA00022723"/>
    </source>
</evidence>
<evidence type="ECO:0000313" key="7">
    <source>
        <dbReference type="Ensembl" id="ENSECRP00000009575.1"/>
    </source>
</evidence>
<feature type="compositionally biased region" description="Basic and acidic residues" evidence="5">
    <location>
        <begin position="630"/>
        <end position="641"/>
    </location>
</feature>
<feature type="compositionally biased region" description="Basic and acidic residues" evidence="5">
    <location>
        <begin position="651"/>
        <end position="673"/>
    </location>
</feature>
<dbReference type="SUPFAM" id="SSF57716">
    <property type="entry name" value="Glucocorticoid receptor-like (DNA-binding domain)"/>
    <property type="match status" value="2"/>
</dbReference>
<gene>
    <name evidence="7" type="primary">LIMA1</name>
    <name evidence="7" type="synonym">lima1a</name>
</gene>
<dbReference type="PROSITE" id="PS50023">
    <property type="entry name" value="LIM_DOMAIN_2"/>
    <property type="match status" value="1"/>
</dbReference>
<feature type="region of interest" description="Disordered" evidence="5">
    <location>
        <begin position="42"/>
        <end position="120"/>
    </location>
</feature>
<evidence type="ECO:0000256" key="5">
    <source>
        <dbReference type="SAM" id="MobiDB-lite"/>
    </source>
</evidence>
<evidence type="ECO:0000313" key="8">
    <source>
        <dbReference type="Proteomes" id="UP000694620"/>
    </source>
</evidence>
<dbReference type="GeneTree" id="ENSGT00940000158313"/>
<reference evidence="7" key="1">
    <citation type="submission" date="2021-06" db="EMBL/GenBank/DDBJ databases">
        <authorList>
            <consortium name="Wellcome Sanger Institute Data Sharing"/>
        </authorList>
    </citation>
    <scope>NUCLEOTIDE SEQUENCE [LARGE SCALE GENOMIC DNA]</scope>
</reference>
<feature type="compositionally biased region" description="Basic and acidic residues" evidence="5">
    <location>
        <begin position="598"/>
        <end position="607"/>
    </location>
</feature>
<evidence type="ECO:0000256" key="2">
    <source>
        <dbReference type="ARBA" id="ARBA00022833"/>
    </source>
</evidence>
<dbReference type="Proteomes" id="UP000694620">
    <property type="component" value="Chromosome 3"/>
</dbReference>
<evidence type="ECO:0000256" key="4">
    <source>
        <dbReference type="PROSITE-ProRule" id="PRU00125"/>
    </source>
</evidence>